<comment type="subcellular location">
    <subcellularLocation>
        <location evidence="1">Cytoplasm</location>
    </subcellularLocation>
</comment>
<keyword evidence="8" id="KW-0560">Oxidoreductase</keyword>
<evidence type="ECO:0000313" key="13">
    <source>
        <dbReference type="Proteomes" id="UP001187531"/>
    </source>
</evidence>
<keyword evidence="6" id="KW-0521">NADP</keyword>
<dbReference type="AlphaFoldDB" id="A0AA88HIV3"/>
<dbReference type="GO" id="GO:0016491">
    <property type="term" value="F:oxidoreductase activity"/>
    <property type="evidence" value="ECO:0007669"/>
    <property type="project" value="UniProtKB-KW"/>
</dbReference>
<accession>A0AA88HIV3</accession>
<evidence type="ECO:0000256" key="5">
    <source>
        <dbReference type="ARBA" id="ARBA00022538"/>
    </source>
</evidence>
<dbReference type="NCBIfam" id="TIGR01293">
    <property type="entry name" value="Kv_beta"/>
    <property type="match status" value="1"/>
</dbReference>
<feature type="compositionally biased region" description="Basic and acidic residues" evidence="10">
    <location>
        <begin position="19"/>
        <end position="31"/>
    </location>
</feature>
<feature type="region of interest" description="Disordered" evidence="10">
    <location>
        <begin position="1"/>
        <end position="58"/>
    </location>
</feature>
<dbReference type="GO" id="GO:0005737">
    <property type="term" value="C:cytoplasm"/>
    <property type="evidence" value="ECO:0007669"/>
    <property type="project" value="UniProtKB-SubCell"/>
</dbReference>
<dbReference type="SUPFAM" id="SSF51430">
    <property type="entry name" value="NAD(P)-linked oxidoreductase"/>
    <property type="match status" value="1"/>
</dbReference>
<dbReference type="PANTHER" id="PTHR43150:SF2">
    <property type="entry name" value="HYPERKINETIC, ISOFORM M"/>
    <property type="match status" value="1"/>
</dbReference>
<keyword evidence="5" id="KW-0633">Potassium transport</keyword>
<dbReference type="EMBL" id="JAVRJZ010000017">
    <property type="protein sequence ID" value="KAK2710045.1"/>
    <property type="molecule type" value="Genomic_DNA"/>
</dbReference>
<evidence type="ECO:0000259" key="11">
    <source>
        <dbReference type="Pfam" id="PF00248"/>
    </source>
</evidence>
<gene>
    <name evidence="12" type="ORF">QYM36_013646</name>
</gene>
<organism evidence="12 13">
    <name type="scientific">Artemia franciscana</name>
    <name type="common">Brine shrimp</name>
    <name type="synonym">Artemia sanfranciscana</name>
    <dbReference type="NCBI Taxonomy" id="6661"/>
    <lineage>
        <taxon>Eukaryota</taxon>
        <taxon>Metazoa</taxon>
        <taxon>Ecdysozoa</taxon>
        <taxon>Arthropoda</taxon>
        <taxon>Crustacea</taxon>
        <taxon>Branchiopoda</taxon>
        <taxon>Anostraca</taxon>
        <taxon>Artemiidae</taxon>
        <taxon>Artemia</taxon>
    </lineage>
</organism>
<name>A0AA88HIV3_ARTSF</name>
<keyword evidence="3" id="KW-0813">Transport</keyword>
<proteinExistence type="inferred from homology"/>
<evidence type="ECO:0000256" key="3">
    <source>
        <dbReference type="ARBA" id="ARBA00022448"/>
    </source>
</evidence>
<dbReference type="GO" id="GO:1901379">
    <property type="term" value="P:regulation of potassium ion transmembrane transport"/>
    <property type="evidence" value="ECO:0007669"/>
    <property type="project" value="TreeGrafter"/>
</dbReference>
<evidence type="ECO:0000256" key="4">
    <source>
        <dbReference type="ARBA" id="ARBA00022490"/>
    </source>
</evidence>
<dbReference type="GO" id="GO:0015459">
    <property type="term" value="F:potassium channel regulator activity"/>
    <property type="evidence" value="ECO:0007669"/>
    <property type="project" value="TreeGrafter"/>
</dbReference>
<evidence type="ECO:0000256" key="8">
    <source>
        <dbReference type="ARBA" id="ARBA00023002"/>
    </source>
</evidence>
<keyword evidence="4" id="KW-0963">Cytoplasm</keyword>
<sequence>MAHQFWIGSYSPQSHGKSQQHDNHGSHHDFPHSPGHQGKSDRSTEKTSTTSLGPLGMETVTTLCKAPIASLDGLEDIPSNPSSGQDFGKENFETNGRMETHVPNGHTSMPTLRPQSRGLGTAPGLKYRNLGKSGLRVSNLGLGTWVTFSSHITDEQAEEVIATAYESGINLFDLSEVYCGFRAEILLGKVLRSRGWRRSSYVVTTKLFWSHKSEERGLSRKHIIESVRGSLERLQLDYIDIIIVHKADPMCPMEEVVRSMNHVINSGWAMYWGTSRWSPAEISEAYNNCRQFNCITPICEQTEYHYFQREKTELHMPEMYNKLGVGLIAWSPVLMGIISGKSDDGIPSFTRASFKKKYSSLNSAEEDSIGKEGPPWYGSGNPRHISDDGKNNSDRLSELALLAEKMNCTSAQLSIAWALKCDAVQCLLVGAATSSQLHEQIQALQLTTRLTTNMMNEIERILENKPVRAPMISTLALR</sequence>
<dbReference type="GO" id="GO:0005249">
    <property type="term" value="F:voltage-gated potassium channel activity"/>
    <property type="evidence" value="ECO:0007669"/>
    <property type="project" value="InterPro"/>
</dbReference>
<evidence type="ECO:0000313" key="12">
    <source>
        <dbReference type="EMBL" id="KAK2710045.1"/>
    </source>
</evidence>
<feature type="domain" description="NADP-dependent oxidoreductase" evidence="11">
    <location>
        <begin position="140"/>
        <end position="462"/>
    </location>
</feature>
<evidence type="ECO:0000256" key="10">
    <source>
        <dbReference type="SAM" id="MobiDB-lite"/>
    </source>
</evidence>
<keyword evidence="9" id="KW-0406">Ion transport</keyword>
<dbReference type="InterPro" id="IPR005399">
    <property type="entry name" value="K_chnl_volt-dep_bsu_KCNAB-rel"/>
</dbReference>
<evidence type="ECO:0000256" key="1">
    <source>
        <dbReference type="ARBA" id="ARBA00004496"/>
    </source>
</evidence>
<keyword evidence="7" id="KW-0630">Potassium</keyword>
<dbReference type="InterPro" id="IPR023210">
    <property type="entry name" value="NADP_OxRdtase_dom"/>
</dbReference>
<comment type="caution">
    <text evidence="12">The sequence shown here is derived from an EMBL/GenBank/DDBJ whole genome shotgun (WGS) entry which is preliminary data.</text>
</comment>
<dbReference type="GO" id="GO:0008076">
    <property type="term" value="C:voltage-gated potassium channel complex"/>
    <property type="evidence" value="ECO:0007669"/>
    <property type="project" value="TreeGrafter"/>
</dbReference>
<comment type="similarity">
    <text evidence="2">Belongs to the shaker potassium channel beta subunit family.</text>
</comment>
<dbReference type="InterPro" id="IPR036812">
    <property type="entry name" value="NAD(P)_OxRdtase_dom_sf"/>
</dbReference>
<protein>
    <recommendedName>
        <fullName evidence="11">NADP-dependent oxidoreductase domain-containing protein</fullName>
    </recommendedName>
</protein>
<feature type="region of interest" description="Disordered" evidence="10">
    <location>
        <begin position="365"/>
        <end position="390"/>
    </location>
</feature>
<dbReference type="PRINTS" id="PR01577">
    <property type="entry name" value="KCNABCHANNEL"/>
</dbReference>
<keyword evidence="13" id="KW-1185">Reference proteome</keyword>
<dbReference type="PANTHER" id="PTHR43150">
    <property type="entry name" value="HYPERKINETIC, ISOFORM M"/>
    <property type="match status" value="1"/>
</dbReference>
<evidence type="ECO:0000256" key="7">
    <source>
        <dbReference type="ARBA" id="ARBA00022958"/>
    </source>
</evidence>
<evidence type="ECO:0000256" key="9">
    <source>
        <dbReference type="ARBA" id="ARBA00023065"/>
    </source>
</evidence>
<dbReference type="Pfam" id="PF00248">
    <property type="entry name" value="Aldo_ket_red"/>
    <property type="match status" value="1"/>
</dbReference>
<dbReference type="InterPro" id="IPR005983">
    <property type="entry name" value="K_chnl_volt-dep_bsu_KCNAB"/>
</dbReference>
<evidence type="ECO:0000256" key="6">
    <source>
        <dbReference type="ARBA" id="ARBA00022857"/>
    </source>
</evidence>
<dbReference type="GO" id="GO:0044325">
    <property type="term" value="F:transmembrane transporter binding"/>
    <property type="evidence" value="ECO:0007669"/>
    <property type="project" value="TreeGrafter"/>
</dbReference>
<evidence type="ECO:0000256" key="2">
    <source>
        <dbReference type="ARBA" id="ARBA00006515"/>
    </source>
</evidence>
<reference evidence="12" key="1">
    <citation type="submission" date="2023-07" db="EMBL/GenBank/DDBJ databases">
        <title>Chromosome-level genome assembly of Artemia franciscana.</title>
        <authorList>
            <person name="Jo E."/>
        </authorList>
    </citation>
    <scope>NUCLEOTIDE SEQUENCE</scope>
    <source>
        <tissue evidence="12">Whole body</tissue>
    </source>
</reference>
<dbReference type="Proteomes" id="UP001187531">
    <property type="component" value="Unassembled WGS sequence"/>
</dbReference>
<dbReference type="Gene3D" id="3.20.20.100">
    <property type="entry name" value="NADP-dependent oxidoreductase domain"/>
    <property type="match status" value="1"/>
</dbReference>